<dbReference type="Pfam" id="PF20508">
    <property type="entry name" value="DUF6734"/>
    <property type="match status" value="1"/>
</dbReference>
<name>A0ABW4HB59_9FLAO</name>
<organism evidence="2 3">
    <name type="scientific">Flavobacterium artemisiae</name>
    <dbReference type="NCBI Taxonomy" id="2126556"/>
    <lineage>
        <taxon>Bacteria</taxon>
        <taxon>Pseudomonadati</taxon>
        <taxon>Bacteroidota</taxon>
        <taxon>Flavobacteriia</taxon>
        <taxon>Flavobacteriales</taxon>
        <taxon>Flavobacteriaceae</taxon>
        <taxon>Flavobacterium</taxon>
    </lineage>
</organism>
<accession>A0ABW4HB59</accession>
<dbReference type="RefSeq" id="WP_379816751.1">
    <property type="nucleotide sequence ID" value="NZ_JBHUDZ010000007.1"/>
</dbReference>
<comment type="caution">
    <text evidence="2">The sequence shown here is derived from an EMBL/GenBank/DDBJ whole genome shotgun (WGS) entry which is preliminary data.</text>
</comment>
<evidence type="ECO:0000313" key="2">
    <source>
        <dbReference type="EMBL" id="MFD1602556.1"/>
    </source>
</evidence>
<protein>
    <submittedName>
        <fullName evidence="2">DUF6734 family protein</fullName>
    </submittedName>
</protein>
<dbReference type="InterPro" id="IPR046621">
    <property type="entry name" value="DUF6734"/>
</dbReference>
<keyword evidence="3" id="KW-1185">Reference proteome</keyword>
<sequence>MKIIQSFWSGNLTDFTNSYGWFSYKYNWLSWILSCHQLVKFHEEVELYTDRFGYEILIKKLQLPYTKVHVILDDLNEYHKDLWAVSKIKVYEMQNEPFLHVDGDVFVWESLTNKFKVTALLTQNLEITAASYIKKWNEISPNLVYMPIEMEKYHTNPNNFACNMGVVGGNDISFFKEYAKASIDFVDKNKSAFSKINCLSFNLFFEQILFYQFAAIKEVKVDFLFDEIYNDGEYFGFAEFHEVPDKTYLHLLGVYKRNPFVCKAMEVYIMKNYPESYSKLTALVNEAERNQNEVEFLTKDKVTELIEDFDFELKNKKHTIDDYLLKRDLYTESLPNYLQSLLRNKEDFTIVLLDGFKHTRTKRNQEEISSLEIEELNSVPRKYELDDLDEEALSEIAEGTRYFDFISKMLVHFEYDSETSKNDILMLLNKKLTNYIVYKIIAIYK</sequence>
<dbReference type="Proteomes" id="UP001597138">
    <property type="component" value="Unassembled WGS sequence"/>
</dbReference>
<feature type="domain" description="DUF6734" evidence="1">
    <location>
        <begin position="1"/>
        <end position="282"/>
    </location>
</feature>
<proteinExistence type="predicted"/>
<evidence type="ECO:0000259" key="1">
    <source>
        <dbReference type="Pfam" id="PF20508"/>
    </source>
</evidence>
<gene>
    <name evidence="2" type="ORF">ACFSC2_07400</name>
</gene>
<evidence type="ECO:0000313" key="3">
    <source>
        <dbReference type="Proteomes" id="UP001597138"/>
    </source>
</evidence>
<dbReference type="EMBL" id="JBHUDZ010000007">
    <property type="protein sequence ID" value="MFD1602556.1"/>
    <property type="molecule type" value="Genomic_DNA"/>
</dbReference>
<reference evidence="3" key="1">
    <citation type="journal article" date="2019" name="Int. J. Syst. Evol. Microbiol.">
        <title>The Global Catalogue of Microorganisms (GCM) 10K type strain sequencing project: providing services to taxonomists for standard genome sequencing and annotation.</title>
        <authorList>
            <consortium name="The Broad Institute Genomics Platform"/>
            <consortium name="The Broad Institute Genome Sequencing Center for Infectious Disease"/>
            <person name="Wu L."/>
            <person name="Ma J."/>
        </authorList>
    </citation>
    <scope>NUCLEOTIDE SEQUENCE [LARGE SCALE GENOMIC DNA]</scope>
    <source>
        <strain evidence="3">CCUG 70865</strain>
    </source>
</reference>